<dbReference type="EMBL" id="CP001440">
    <property type="protein sequence ID" value="ACN52936.1"/>
    <property type="molecule type" value="Genomic_DNA"/>
</dbReference>
<proteinExistence type="predicted"/>
<dbReference type="GeneID" id="63641884"/>
<dbReference type="InterPro" id="IPR007910">
    <property type="entry name" value="DUF735"/>
</dbReference>
<geneLocation type="plasmid" evidence="1 2">
    <name>VS116_lp28-3</name>
</geneLocation>
<dbReference type="AlphaFoldDB" id="C0R8Z4"/>
<evidence type="ECO:0000313" key="1">
    <source>
        <dbReference type="EMBL" id="ACN52936.1"/>
    </source>
</evidence>
<dbReference type="OrthoDB" id="350983at2"/>
<sequence>MKISNFFKNTEAHKFIRTEMEYAQTLLNELKFMNFNFIYIRAKENIKSKYIAIWLSQILSIFYTKTQALQSITTNIKSVILTLRHIDTNELFKLIFKAFLNIDITVTTPKTSVIDISLKGTIKTNFITFISPSTAPGKPLRKIITRKKVGYAASKKALIFNSIPKGYDHSIYAFIKRIIPIDKVLKINNKDSENIITFNN</sequence>
<dbReference type="Pfam" id="PF05246">
    <property type="entry name" value="DUF735"/>
    <property type="match status" value="1"/>
</dbReference>
<gene>
    <name evidence="1" type="ORF">BVAVS116_H0079</name>
</gene>
<keyword evidence="2" id="KW-1185">Reference proteome</keyword>
<accession>C0R8Z4</accession>
<dbReference type="HOGENOM" id="CLU_115291_0_0_12"/>
<dbReference type="Proteomes" id="UP000006163">
    <property type="component" value="Plasmid VS116_lp28-3"/>
</dbReference>
<dbReference type="RefSeq" id="WP_015899291.1">
    <property type="nucleotide sequence ID" value="NC_012185.1"/>
</dbReference>
<organism evidence="1 2">
    <name type="scientific">Borreliella valaisiana VS116</name>
    <dbReference type="NCBI Taxonomy" id="445987"/>
    <lineage>
        <taxon>Bacteria</taxon>
        <taxon>Pseudomonadati</taxon>
        <taxon>Spirochaetota</taxon>
        <taxon>Spirochaetia</taxon>
        <taxon>Spirochaetales</taxon>
        <taxon>Borreliaceae</taxon>
        <taxon>Borreliella</taxon>
    </lineage>
</organism>
<reference evidence="1 2" key="1">
    <citation type="journal article" date="2012" name="J. Bacteriol.">
        <title>Whole-Genome Sequences of Borrelia bissettii, Borrelia valaisiana, and Borrelia spielmanii.</title>
        <authorList>
            <person name="Schutzer S.E."/>
            <person name="Fraser-Liggett C.M."/>
            <person name="Qiu W.G."/>
            <person name="Kraiczy P."/>
            <person name="Mongodin E.F."/>
            <person name="Dunn J.J."/>
            <person name="Luft B.J."/>
            <person name="Casjens S.R."/>
        </authorList>
    </citation>
    <scope>NUCLEOTIDE SEQUENCE [LARGE SCALE GENOMIC DNA]</scope>
    <source>
        <strain evidence="1 2">VS116</strain>
        <plasmid evidence="1">VS116_lp28-3</plasmid>
    </source>
</reference>
<evidence type="ECO:0000313" key="2">
    <source>
        <dbReference type="Proteomes" id="UP000006163"/>
    </source>
</evidence>
<name>C0R8Z4_BORVA</name>
<keyword evidence="1" id="KW-0614">Plasmid</keyword>
<protein>
    <submittedName>
        <fullName evidence="1">Uncharacterized protein</fullName>
    </submittedName>
</protein>